<evidence type="ECO:0000313" key="1">
    <source>
        <dbReference type="EMBL" id="MDV7292032.1"/>
    </source>
</evidence>
<name>A0AAE5ADQ2_MYCFO</name>
<proteinExistence type="predicted"/>
<dbReference type="GO" id="GO:0009007">
    <property type="term" value="F:site-specific DNA-methyltransferase (adenine-specific) activity"/>
    <property type="evidence" value="ECO:0007669"/>
    <property type="project" value="InterPro"/>
</dbReference>
<accession>A0AAE5ADQ2</accession>
<dbReference type="Pfam" id="PF05869">
    <property type="entry name" value="Dam"/>
    <property type="match status" value="1"/>
</dbReference>
<protein>
    <submittedName>
        <fullName evidence="1">DNA N-6-adenine-methyltransferase</fullName>
    </submittedName>
</protein>
<dbReference type="EMBL" id="JAWLVV010000015">
    <property type="protein sequence ID" value="MDV7292032.1"/>
    <property type="molecule type" value="Genomic_DNA"/>
</dbReference>
<dbReference type="RefSeq" id="WP_317722259.1">
    <property type="nucleotide sequence ID" value="NZ_JAWLVK010000015.1"/>
</dbReference>
<dbReference type="Proteomes" id="UP001186041">
    <property type="component" value="Unassembled WGS sequence"/>
</dbReference>
<dbReference type="AlphaFoldDB" id="A0AAE5ADQ2"/>
<sequence length="179" mass="19456">MSRGLAMGGHQSASMITDTWLTPPELLAKLGTFDLDPCAAPDPKPWPTAVTHYTLPTDGLTEPWFGRVWLNPPYSREAVKWLRKLADHNHGTALVFARTETAWFVETVWKRASGVLFMHGRLHFHHADGARAKANAGAPSCLVAYGQADAEILRRADIDGSFVTLDAAAWPGLDGGTAP</sequence>
<evidence type="ECO:0000313" key="2">
    <source>
        <dbReference type="Proteomes" id="UP001186041"/>
    </source>
</evidence>
<organism evidence="1 2">
    <name type="scientific">Mycolicibacterium fortuitum</name>
    <name type="common">Mycobacterium fortuitum</name>
    <dbReference type="NCBI Taxonomy" id="1766"/>
    <lineage>
        <taxon>Bacteria</taxon>
        <taxon>Bacillati</taxon>
        <taxon>Actinomycetota</taxon>
        <taxon>Actinomycetes</taxon>
        <taxon>Mycobacteriales</taxon>
        <taxon>Mycobacteriaceae</taxon>
        <taxon>Mycolicibacterium</taxon>
    </lineage>
</organism>
<comment type="caution">
    <text evidence="1">The sequence shown here is derived from an EMBL/GenBank/DDBJ whole genome shotgun (WGS) entry which is preliminary data.</text>
</comment>
<dbReference type="InterPro" id="IPR008593">
    <property type="entry name" value="Dam_MeTrfase"/>
</dbReference>
<reference evidence="1" key="1">
    <citation type="submission" date="2023-10" db="EMBL/GenBank/DDBJ databases">
        <title>Mycolicibacterium fortuitum clinical isolates causing pulmonary infections in humans.</title>
        <authorList>
            <person name="Mejia-Ponce P.M."/>
            <person name="Zenteno-Cuevas R."/>
            <person name="Licona-Cassani C."/>
        </authorList>
    </citation>
    <scope>NUCLEOTIDE SEQUENCE</scope>
    <source>
        <strain evidence="1">M8</strain>
    </source>
</reference>
<gene>
    <name evidence="1" type="ORF">R4485_17840</name>
</gene>
<dbReference type="GO" id="GO:0009307">
    <property type="term" value="P:DNA restriction-modification system"/>
    <property type="evidence" value="ECO:0007669"/>
    <property type="project" value="InterPro"/>
</dbReference>
<dbReference type="GO" id="GO:0003677">
    <property type="term" value="F:DNA binding"/>
    <property type="evidence" value="ECO:0007669"/>
    <property type="project" value="InterPro"/>
</dbReference>